<protein>
    <submittedName>
        <fullName evidence="2">Zinc ribbon domain-containing protein</fullName>
    </submittedName>
</protein>
<comment type="caution">
    <text evidence="2">The sequence shown here is derived from an EMBL/GenBank/DDBJ whole genome shotgun (WGS) entry which is preliminary data.</text>
</comment>
<feature type="compositionally biased region" description="Pro residues" evidence="1">
    <location>
        <begin position="1228"/>
        <end position="1240"/>
    </location>
</feature>
<dbReference type="RefSeq" id="WP_203031743.1">
    <property type="nucleotide sequence ID" value="NZ_JAEACQ010000191.1"/>
</dbReference>
<feature type="compositionally biased region" description="Acidic residues" evidence="1">
    <location>
        <begin position="1399"/>
        <end position="1411"/>
    </location>
</feature>
<organism evidence="2 3">
    <name type="scientific">Frankia nepalensis</name>
    <dbReference type="NCBI Taxonomy" id="1836974"/>
    <lineage>
        <taxon>Bacteria</taxon>
        <taxon>Bacillati</taxon>
        <taxon>Actinomycetota</taxon>
        <taxon>Actinomycetes</taxon>
        <taxon>Frankiales</taxon>
        <taxon>Frankiaceae</taxon>
        <taxon>Frankia</taxon>
    </lineage>
</organism>
<evidence type="ECO:0000313" key="2">
    <source>
        <dbReference type="EMBL" id="MBL7628545.1"/>
    </source>
</evidence>
<feature type="compositionally biased region" description="Pro residues" evidence="1">
    <location>
        <begin position="1058"/>
        <end position="1085"/>
    </location>
</feature>
<sequence>MSAAFDGSGYRRRVLAVLRARSPLRIDDPFFVADLDPEGAYTDAEVQAKLARVLAFLQRERSSAKYATLAAELVGRRAEWEAPLRDAATRERIRARVALARRDGEAERLAKVDGYLATVRERFGGVPASRVDGLRRLAAQAGVSGERFDARLARERIIDDATGAGVAPLPADVRGQIRDRLEELRALRRGDHASTASLWAFLGVAPDASPAQLAAAYEAVAAVNARRGHDREKTVTADLLALVRARLIEADPAAYTAGLLADAAQELRGAVEEHVLLDGEITAVAFEGLMRQALGAGRGLSVAQVRSVVLGLARDLGVPVSTPTSVDFVLCPACGRPEPVGEVRVCRYCDTDLYIGCPSCGRLTEAAAVVCRHCGQSVRQSRDATEALAAIRRALDDGCPAEAADLVGRARPLLVAVGGPTLAAGEELAAHASAALAAADAGWRALADDRAAGRAEAALERARWLVAQAADVPGPDGRSASEVLEELTVAQAMIRRRVDAALALPIAAREAALVAVLASAADSPEALAALNALPLAPPMDLAAFPVGGAAAAATGAVLLRWRVADAAAPVSFRVDRVVASTLGAPPARSSLGVTTSPELTDAGAPAWAPVYYEVTAVSGSRRSAVARTVPLVLTREVDLLGAQQTDEGVRLTWRLDGPVQVVTVERAVEAVDPMDADEDGADPAGGPPTGGLALPSARDVDRSVRHTRVSGGQLVDPDVQPGVTYRYRLSVEYVTADGTPARTAGVEVSVAVVARPRPVLDLSVAFAAGETMLRWTAPPGSDVRIYATPGVLPDLGAAAAGRFTGPSAGPFGPESVDLPLGAVTESSRLVGTSRRGRLLDSAAAGPVIYTPVSMLGGHGVVGRPVQHVAPGGVTELRAEDRGDELVLYFRLAPGLSEARVLWRRDRMPTGPDDPTASAATVTTAGLELRGGGWRLAAPRDGWPYYVACFPIFRVAGQPRAAAAGAELVARAPAMPPSTDPAAPGTGPMAAAGASAAATSSYLTSPVTGGLPTPSITGGVAVAPATGALPLPPAGQAGLPRRPPPRTPSTLPPASSGPLPMPAASPVPQMPLAPPPQPVPPPLAPPPMAMPPAGLAAAMPPVGPGPVVPAGSEAAPAPRDPTAPMPLVRPLPPMMSPPAAVGPPVAGRTTSQIADLPDRLRRSGRNPVADQAGTPGASPGPGPVPPPLTPPSAPQPGPAARAWPDAGWTTSQQMSPLGFADRTGMPDPAGTPGPPTAPQPTTPAGGVAPVAGGVGARPGAPDGPRPLAPSAGQAGPVPWVPEVGRPTDPSSGQLANPAHLPSLGTPAWPAPAPDPRGGWTLPATHTDLFAPVSPDGQAPSAPGFGGPPELAGFPPRLAYPATDSAGPSPLVMPPAAGTPIGHGGDGLGPDEDAGGPGDRLDDDEEHDQDDDPPADRLGRPWVSYSVSRAGWRRRVLRVRVRSGGVVPELVLVARPGMLPPGALAEGQALARLAPSTERATRTMEVRLDGALLPWGIRVLAVPAGGEEVAVSHPPDDVLVVR</sequence>
<keyword evidence="3" id="KW-1185">Reference proteome</keyword>
<feature type="compositionally biased region" description="Pro residues" evidence="1">
    <location>
        <begin position="1177"/>
        <end position="1196"/>
    </location>
</feature>
<feature type="region of interest" description="Disordered" evidence="1">
    <location>
        <begin position="1109"/>
        <end position="1419"/>
    </location>
</feature>
<dbReference type="EMBL" id="JAEACQ010000191">
    <property type="protein sequence ID" value="MBL7628545.1"/>
    <property type="molecule type" value="Genomic_DNA"/>
</dbReference>
<reference evidence="2" key="1">
    <citation type="submission" date="2020-12" db="EMBL/GenBank/DDBJ databases">
        <title>Genomic characterization of non-nitrogen-fixing Frankia strains.</title>
        <authorList>
            <person name="Carlos-Shanley C."/>
            <person name="Guerra T."/>
            <person name="Hahn D."/>
        </authorList>
    </citation>
    <scope>NUCLEOTIDE SEQUENCE</scope>
    <source>
        <strain evidence="2">CN6</strain>
    </source>
</reference>
<evidence type="ECO:0000313" key="3">
    <source>
        <dbReference type="Proteomes" id="UP000604475"/>
    </source>
</evidence>
<feature type="compositionally biased region" description="Low complexity" evidence="1">
    <location>
        <begin position="1241"/>
        <end position="1259"/>
    </location>
</feature>
<gene>
    <name evidence="2" type="ORF">I7412_15570</name>
</gene>
<feature type="compositionally biased region" description="Low complexity" evidence="1">
    <location>
        <begin position="1026"/>
        <end position="1039"/>
    </location>
</feature>
<feature type="region of interest" description="Disordered" evidence="1">
    <location>
        <begin position="675"/>
        <end position="696"/>
    </location>
</feature>
<accession>A0A937UQS0</accession>
<evidence type="ECO:0000256" key="1">
    <source>
        <dbReference type="SAM" id="MobiDB-lite"/>
    </source>
</evidence>
<feature type="compositionally biased region" description="Pro residues" evidence="1">
    <location>
        <begin position="1040"/>
        <end position="1050"/>
    </location>
</feature>
<feature type="region of interest" description="Disordered" evidence="1">
    <location>
        <begin position="1026"/>
        <end position="1085"/>
    </location>
</feature>
<feature type="compositionally biased region" description="Pro residues" evidence="1">
    <location>
        <begin position="1117"/>
        <end position="1135"/>
    </location>
</feature>
<feature type="compositionally biased region" description="Low complexity" evidence="1">
    <location>
        <begin position="1136"/>
        <end position="1146"/>
    </location>
</feature>
<name>A0A937UQS0_9ACTN</name>
<dbReference type="Proteomes" id="UP000604475">
    <property type="component" value="Unassembled WGS sequence"/>
</dbReference>
<proteinExistence type="predicted"/>